<evidence type="ECO:0008006" key="3">
    <source>
        <dbReference type="Google" id="ProtNLM"/>
    </source>
</evidence>
<name>A0ABW1K1L3_9ACTN</name>
<gene>
    <name evidence="1" type="ORF">ACFP2T_01295</name>
</gene>
<reference evidence="2" key="1">
    <citation type="journal article" date="2019" name="Int. J. Syst. Evol. Microbiol.">
        <title>The Global Catalogue of Microorganisms (GCM) 10K type strain sequencing project: providing services to taxonomists for standard genome sequencing and annotation.</title>
        <authorList>
            <consortium name="The Broad Institute Genomics Platform"/>
            <consortium name="The Broad Institute Genome Sequencing Center for Infectious Disease"/>
            <person name="Wu L."/>
            <person name="Ma J."/>
        </authorList>
    </citation>
    <scope>NUCLEOTIDE SEQUENCE [LARGE SCALE GENOMIC DNA]</scope>
    <source>
        <strain evidence="2">ZS-35-S2</strain>
    </source>
</reference>
<dbReference type="RefSeq" id="WP_377416345.1">
    <property type="nucleotide sequence ID" value="NZ_JBHSPR010000001.1"/>
</dbReference>
<comment type="caution">
    <text evidence="1">The sequence shown here is derived from an EMBL/GenBank/DDBJ whole genome shotgun (WGS) entry which is preliminary data.</text>
</comment>
<protein>
    <recommendedName>
        <fullName evidence="3">TetR family transcriptional regulator</fullName>
    </recommendedName>
</protein>
<proteinExistence type="predicted"/>
<keyword evidence="2" id="KW-1185">Reference proteome</keyword>
<evidence type="ECO:0000313" key="2">
    <source>
        <dbReference type="Proteomes" id="UP001596203"/>
    </source>
</evidence>
<accession>A0ABW1K1L3</accession>
<dbReference type="Proteomes" id="UP001596203">
    <property type="component" value="Unassembled WGS sequence"/>
</dbReference>
<evidence type="ECO:0000313" key="1">
    <source>
        <dbReference type="EMBL" id="MFC6014833.1"/>
    </source>
</evidence>
<organism evidence="1 2">
    <name type="scientific">Plantactinospora solaniradicis</name>
    <dbReference type="NCBI Taxonomy" id="1723736"/>
    <lineage>
        <taxon>Bacteria</taxon>
        <taxon>Bacillati</taxon>
        <taxon>Actinomycetota</taxon>
        <taxon>Actinomycetes</taxon>
        <taxon>Micromonosporales</taxon>
        <taxon>Micromonosporaceae</taxon>
        <taxon>Plantactinospora</taxon>
    </lineage>
</organism>
<dbReference type="EMBL" id="JBHSPR010000001">
    <property type="protein sequence ID" value="MFC6014833.1"/>
    <property type="molecule type" value="Genomic_DNA"/>
</dbReference>
<sequence>MYAHYGARASLLVHLAGHLHRALLDLVATSPNLDPMALSVRFLGWVPRGTDGQDGAWRGRT</sequence>